<accession>A0A2S6HDC2</accession>
<proteinExistence type="inferred from homology"/>
<evidence type="ECO:0000313" key="5">
    <source>
        <dbReference type="Proteomes" id="UP000240010"/>
    </source>
</evidence>
<keyword evidence="2" id="KW-0812">Transmembrane</keyword>
<dbReference type="Proteomes" id="UP000240010">
    <property type="component" value="Unassembled WGS sequence"/>
</dbReference>
<feature type="transmembrane region" description="Helical" evidence="2">
    <location>
        <begin position="155"/>
        <end position="173"/>
    </location>
</feature>
<sequence>MTLNSIPTGVLIAVLITAAVIDMKRHRLPNSLTASAALLGITLQCWLLGGSGFLNGLAGFFTGLLLFLPFYAMHWMGAGDVKLMAAVGTFLGWPDSLLAVALTTGTGSIAALGLLAAQGGLTDYGRRYGLMAKCLFCTGKVAYVPPAPEESSSLLFPYALAIALGTLATLVWVGRLDPFIETLGGFVHA</sequence>
<dbReference type="Gene3D" id="1.20.120.1220">
    <property type="match status" value="1"/>
</dbReference>
<comment type="similarity">
    <text evidence="1">Belongs to the peptidase A24 family.</text>
</comment>
<keyword evidence="2" id="KW-0472">Membrane</keyword>
<dbReference type="RefSeq" id="WP_181050107.1">
    <property type="nucleotide sequence ID" value="NZ_PTIZ01000006.1"/>
</dbReference>
<dbReference type="EMBL" id="PTIZ01000006">
    <property type="protein sequence ID" value="PPK75391.1"/>
    <property type="molecule type" value="Genomic_DNA"/>
</dbReference>
<comment type="caution">
    <text evidence="4">The sequence shown here is derived from an EMBL/GenBank/DDBJ whole genome shotgun (WGS) entry which is preliminary data.</text>
</comment>
<keyword evidence="2" id="KW-1133">Transmembrane helix</keyword>
<feature type="domain" description="Prepilin type IV endopeptidase peptidase" evidence="3">
    <location>
        <begin position="10"/>
        <end position="111"/>
    </location>
</feature>
<name>A0A2S6HDC2_9GAMM</name>
<dbReference type="GO" id="GO:0004190">
    <property type="term" value="F:aspartic-type endopeptidase activity"/>
    <property type="evidence" value="ECO:0007669"/>
    <property type="project" value="InterPro"/>
</dbReference>
<organism evidence="4 5">
    <name type="scientific">Methylobacter tundripaludum</name>
    <dbReference type="NCBI Taxonomy" id="173365"/>
    <lineage>
        <taxon>Bacteria</taxon>
        <taxon>Pseudomonadati</taxon>
        <taxon>Pseudomonadota</taxon>
        <taxon>Gammaproteobacteria</taxon>
        <taxon>Methylococcales</taxon>
        <taxon>Methylococcaceae</taxon>
        <taxon>Methylobacter</taxon>
    </lineage>
</organism>
<protein>
    <submittedName>
        <fullName evidence="4">Prepilin peptidase CpaA</fullName>
    </submittedName>
</protein>
<dbReference type="PANTHER" id="PTHR30487">
    <property type="entry name" value="TYPE 4 PREPILIN-LIKE PROTEINS LEADER PEPTIDE-PROCESSING ENZYME"/>
    <property type="match status" value="1"/>
</dbReference>
<dbReference type="InterPro" id="IPR000045">
    <property type="entry name" value="Prepilin_IV_endopep_pep"/>
</dbReference>
<dbReference type="Pfam" id="PF01478">
    <property type="entry name" value="Peptidase_A24"/>
    <property type="match status" value="1"/>
</dbReference>
<feature type="transmembrane region" description="Helical" evidence="2">
    <location>
        <begin position="97"/>
        <end position="117"/>
    </location>
</feature>
<reference evidence="4 5" key="1">
    <citation type="submission" date="2018-02" db="EMBL/GenBank/DDBJ databases">
        <title>Subsurface microbial communities from deep shales in Ohio and West Virginia, USA.</title>
        <authorList>
            <person name="Wrighton K."/>
        </authorList>
    </citation>
    <scope>NUCLEOTIDE SEQUENCE [LARGE SCALE GENOMIC DNA]</scope>
    <source>
        <strain evidence="4 5">OWC-DMM</strain>
    </source>
</reference>
<gene>
    <name evidence="4" type="ORF">B0F87_106239</name>
</gene>
<feature type="transmembrane region" description="Helical" evidence="2">
    <location>
        <begin position="6"/>
        <end position="23"/>
    </location>
</feature>
<feature type="transmembrane region" description="Helical" evidence="2">
    <location>
        <begin position="55"/>
        <end position="76"/>
    </location>
</feature>
<evidence type="ECO:0000313" key="4">
    <source>
        <dbReference type="EMBL" id="PPK75391.1"/>
    </source>
</evidence>
<evidence type="ECO:0000259" key="3">
    <source>
        <dbReference type="Pfam" id="PF01478"/>
    </source>
</evidence>
<dbReference type="GO" id="GO:0006465">
    <property type="term" value="P:signal peptide processing"/>
    <property type="evidence" value="ECO:0007669"/>
    <property type="project" value="TreeGrafter"/>
</dbReference>
<feature type="transmembrane region" description="Helical" evidence="2">
    <location>
        <begin position="30"/>
        <end position="49"/>
    </location>
</feature>
<dbReference type="GO" id="GO:0005886">
    <property type="term" value="C:plasma membrane"/>
    <property type="evidence" value="ECO:0007669"/>
    <property type="project" value="TreeGrafter"/>
</dbReference>
<dbReference type="InterPro" id="IPR050882">
    <property type="entry name" value="Prepilin_peptidase/N-MTase"/>
</dbReference>
<dbReference type="PANTHER" id="PTHR30487:SF0">
    <property type="entry name" value="PREPILIN LEADER PEPTIDASE_N-METHYLTRANSFERASE-RELATED"/>
    <property type="match status" value="1"/>
</dbReference>
<evidence type="ECO:0000256" key="2">
    <source>
        <dbReference type="SAM" id="Phobius"/>
    </source>
</evidence>
<dbReference type="AlphaFoldDB" id="A0A2S6HDC2"/>
<evidence type="ECO:0000256" key="1">
    <source>
        <dbReference type="ARBA" id="ARBA00005801"/>
    </source>
</evidence>